<evidence type="ECO:0000313" key="1">
    <source>
        <dbReference type="EMBL" id="SDC43859.1"/>
    </source>
</evidence>
<protein>
    <submittedName>
        <fullName evidence="1">Uncharacterized protein</fullName>
    </submittedName>
</protein>
<name>A0A1G6LKZ8_9BACT</name>
<proteinExistence type="predicted"/>
<dbReference type="RefSeq" id="WP_092128386.1">
    <property type="nucleotide sequence ID" value="NZ_FMYU01000005.1"/>
</dbReference>
<keyword evidence="2" id="KW-1185">Reference proteome</keyword>
<dbReference type="EMBL" id="FMYU01000005">
    <property type="protein sequence ID" value="SDC43859.1"/>
    <property type="molecule type" value="Genomic_DNA"/>
</dbReference>
<dbReference type="AlphaFoldDB" id="A0A1G6LKZ8"/>
<accession>A0A1G6LKZ8</accession>
<gene>
    <name evidence="1" type="ORF">SAMN05660835_00841</name>
</gene>
<dbReference type="Proteomes" id="UP000199411">
    <property type="component" value="Unassembled WGS sequence"/>
</dbReference>
<reference evidence="2" key="1">
    <citation type="submission" date="2016-10" db="EMBL/GenBank/DDBJ databases">
        <authorList>
            <person name="Varghese N."/>
            <person name="Submissions S."/>
        </authorList>
    </citation>
    <scope>NUCLEOTIDE SEQUENCE [LARGE SCALE GENOMIC DNA]</scope>
    <source>
        <strain evidence="2">DSM 8415</strain>
    </source>
</reference>
<dbReference type="OrthoDB" id="8481541at2"/>
<organism evidence="1 2">
    <name type="scientific">Desulfurella multipotens</name>
    <dbReference type="NCBI Taxonomy" id="79269"/>
    <lineage>
        <taxon>Bacteria</taxon>
        <taxon>Pseudomonadati</taxon>
        <taxon>Campylobacterota</taxon>
        <taxon>Desulfurellia</taxon>
        <taxon>Desulfurellales</taxon>
        <taxon>Desulfurellaceae</taxon>
        <taxon>Desulfurella</taxon>
    </lineage>
</organism>
<sequence length="330" mass="38953">MHKVLFFMDNIPLKQYLKAVFESNFVVEESFDIKRILEQNTILDYKAIIIGKNFGILTKAKLCEAIADFAQNNNHKILIFMLKAPNEKLPKRCKDIFIVNMPNTHEKLSKILKENQIQTFEQKQLKDTTQTGEIKELDLYKFFHYIKDNQKVTALVYDKKLEFLTSNGKFFILRNDFEDFKDFFLNTKVKAAYHEFNTFNFADRISIEKYKQISIREFIKQGLENILDEKHLYKLLPENKTKISVKANLYVLKDLLPKDSQININWLHKHTDLTIEDVLKKFDYLKSLRDIVIMYFAKAIDLLDPANESNFDLTLTSNLLSQIKNKIQSL</sequence>
<evidence type="ECO:0000313" key="2">
    <source>
        <dbReference type="Proteomes" id="UP000199411"/>
    </source>
</evidence>